<dbReference type="Proteomes" id="UP000799536">
    <property type="component" value="Unassembled WGS sequence"/>
</dbReference>
<evidence type="ECO:0000313" key="3">
    <source>
        <dbReference type="EMBL" id="KAF2202019.1"/>
    </source>
</evidence>
<dbReference type="InterPro" id="IPR002925">
    <property type="entry name" value="Dienelactn_hydro"/>
</dbReference>
<dbReference type="Pfam" id="PF01738">
    <property type="entry name" value="DLH"/>
    <property type="match status" value="1"/>
</dbReference>
<sequence>MLARFPLLAFAAFAAFASAFSKKHSSTCDNLQVINEGQPAGELKSINGIQIYHAYPQKKQRIYDSAILFVSDIYGVPLLENKLLADSLARANHLVIFPDLFKGDAINASDPEASLNLGPWLAKHPAPDIDSVIASTITYMKTNLGVKKIAGVGYCFGGKYVPRFMARGKGIEAGFIAHPSFLEADEIRGIAGPISIAAGELDPVFNVTLRRNAEDILQQMNATYQTTLYAGAPHGFAVRVDMNNPRQVYAKESSYLQAVRWFDAWF</sequence>
<evidence type="ECO:0000256" key="1">
    <source>
        <dbReference type="SAM" id="SignalP"/>
    </source>
</evidence>
<gene>
    <name evidence="3" type="ORF">GQ43DRAFT_440072</name>
</gene>
<reference evidence="3" key="1">
    <citation type="journal article" date="2020" name="Stud. Mycol.">
        <title>101 Dothideomycetes genomes: a test case for predicting lifestyles and emergence of pathogens.</title>
        <authorList>
            <person name="Haridas S."/>
            <person name="Albert R."/>
            <person name="Binder M."/>
            <person name="Bloem J."/>
            <person name="Labutti K."/>
            <person name="Salamov A."/>
            <person name="Andreopoulos B."/>
            <person name="Baker S."/>
            <person name="Barry K."/>
            <person name="Bills G."/>
            <person name="Bluhm B."/>
            <person name="Cannon C."/>
            <person name="Castanera R."/>
            <person name="Culley D."/>
            <person name="Daum C."/>
            <person name="Ezra D."/>
            <person name="Gonzalez J."/>
            <person name="Henrissat B."/>
            <person name="Kuo A."/>
            <person name="Liang C."/>
            <person name="Lipzen A."/>
            <person name="Lutzoni F."/>
            <person name="Magnuson J."/>
            <person name="Mondo S."/>
            <person name="Nolan M."/>
            <person name="Ohm R."/>
            <person name="Pangilinan J."/>
            <person name="Park H.-J."/>
            <person name="Ramirez L."/>
            <person name="Alfaro M."/>
            <person name="Sun H."/>
            <person name="Tritt A."/>
            <person name="Yoshinaga Y."/>
            <person name="Zwiers L.-H."/>
            <person name="Turgeon B."/>
            <person name="Goodwin S."/>
            <person name="Spatafora J."/>
            <person name="Crous P."/>
            <person name="Grigoriev I."/>
        </authorList>
    </citation>
    <scope>NUCLEOTIDE SEQUENCE</scope>
    <source>
        <strain evidence="3">ATCC 74209</strain>
    </source>
</reference>
<name>A0A9P4JPI3_9PLEO</name>
<dbReference type="InterPro" id="IPR029058">
    <property type="entry name" value="AB_hydrolase_fold"/>
</dbReference>
<dbReference type="EMBL" id="ML993952">
    <property type="protein sequence ID" value="KAF2202019.1"/>
    <property type="molecule type" value="Genomic_DNA"/>
</dbReference>
<dbReference type="Gene3D" id="3.40.50.1820">
    <property type="entry name" value="alpha/beta hydrolase"/>
    <property type="match status" value="1"/>
</dbReference>
<protein>
    <submittedName>
        <fullName evidence="3">Dienelactone hydrolase family protein</fullName>
    </submittedName>
</protein>
<dbReference type="SUPFAM" id="SSF53474">
    <property type="entry name" value="alpha/beta-Hydrolases"/>
    <property type="match status" value="1"/>
</dbReference>
<dbReference type="PANTHER" id="PTHR17630:SF44">
    <property type="entry name" value="PROTEIN AIM2"/>
    <property type="match status" value="1"/>
</dbReference>
<keyword evidence="4" id="KW-1185">Reference proteome</keyword>
<evidence type="ECO:0000259" key="2">
    <source>
        <dbReference type="Pfam" id="PF01738"/>
    </source>
</evidence>
<feature type="domain" description="Dienelactone hydrolase" evidence="2">
    <location>
        <begin position="52"/>
        <end position="264"/>
    </location>
</feature>
<dbReference type="AlphaFoldDB" id="A0A9P4JPI3"/>
<dbReference type="GO" id="GO:0016787">
    <property type="term" value="F:hydrolase activity"/>
    <property type="evidence" value="ECO:0007669"/>
    <property type="project" value="UniProtKB-KW"/>
</dbReference>
<keyword evidence="1" id="KW-0732">Signal</keyword>
<organism evidence="3 4">
    <name type="scientific">Delitschia confertaspora ATCC 74209</name>
    <dbReference type="NCBI Taxonomy" id="1513339"/>
    <lineage>
        <taxon>Eukaryota</taxon>
        <taxon>Fungi</taxon>
        <taxon>Dikarya</taxon>
        <taxon>Ascomycota</taxon>
        <taxon>Pezizomycotina</taxon>
        <taxon>Dothideomycetes</taxon>
        <taxon>Pleosporomycetidae</taxon>
        <taxon>Pleosporales</taxon>
        <taxon>Delitschiaceae</taxon>
        <taxon>Delitschia</taxon>
    </lineage>
</organism>
<keyword evidence="3" id="KW-0378">Hydrolase</keyword>
<evidence type="ECO:0000313" key="4">
    <source>
        <dbReference type="Proteomes" id="UP000799536"/>
    </source>
</evidence>
<dbReference type="PANTHER" id="PTHR17630">
    <property type="entry name" value="DIENELACTONE HYDROLASE"/>
    <property type="match status" value="1"/>
</dbReference>
<proteinExistence type="predicted"/>
<dbReference type="OrthoDB" id="17560at2759"/>
<feature type="signal peptide" evidence="1">
    <location>
        <begin position="1"/>
        <end position="19"/>
    </location>
</feature>
<feature type="chain" id="PRO_5040486666" evidence="1">
    <location>
        <begin position="20"/>
        <end position="266"/>
    </location>
</feature>
<comment type="caution">
    <text evidence="3">The sequence shown here is derived from an EMBL/GenBank/DDBJ whole genome shotgun (WGS) entry which is preliminary data.</text>
</comment>
<accession>A0A9P4JPI3</accession>